<name>A0AAW1QA48_9CHLO</name>
<proteinExistence type="predicted"/>
<dbReference type="EMBL" id="JALJOS010000051">
    <property type="protein sequence ID" value="KAK9819039.1"/>
    <property type="molecule type" value="Genomic_DNA"/>
</dbReference>
<accession>A0AAW1QA48</accession>
<evidence type="ECO:0000313" key="2">
    <source>
        <dbReference type="Proteomes" id="UP001438707"/>
    </source>
</evidence>
<comment type="caution">
    <text evidence="1">The sequence shown here is derived from an EMBL/GenBank/DDBJ whole genome shotgun (WGS) entry which is preliminary data.</text>
</comment>
<keyword evidence="2" id="KW-1185">Reference proteome</keyword>
<protein>
    <submittedName>
        <fullName evidence="1">Uncharacterized protein</fullName>
    </submittedName>
</protein>
<dbReference type="AlphaFoldDB" id="A0AAW1QA48"/>
<reference evidence="1 2" key="1">
    <citation type="journal article" date="2024" name="Nat. Commun.">
        <title>Phylogenomics reveals the evolutionary origins of lichenization in chlorophyte algae.</title>
        <authorList>
            <person name="Puginier C."/>
            <person name="Libourel C."/>
            <person name="Otte J."/>
            <person name="Skaloud P."/>
            <person name="Haon M."/>
            <person name="Grisel S."/>
            <person name="Petersen M."/>
            <person name="Berrin J.G."/>
            <person name="Delaux P.M."/>
            <person name="Dal Grande F."/>
            <person name="Keller J."/>
        </authorList>
    </citation>
    <scope>NUCLEOTIDE SEQUENCE [LARGE SCALE GENOMIC DNA]</scope>
    <source>
        <strain evidence="1 2">SAG 2145</strain>
    </source>
</reference>
<organism evidence="1 2">
    <name type="scientific">Apatococcus lobatus</name>
    <dbReference type="NCBI Taxonomy" id="904363"/>
    <lineage>
        <taxon>Eukaryota</taxon>
        <taxon>Viridiplantae</taxon>
        <taxon>Chlorophyta</taxon>
        <taxon>core chlorophytes</taxon>
        <taxon>Trebouxiophyceae</taxon>
        <taxon>Chlorellales</taxon>
        <taxon>Chlorellaceae</taxon>
        <taxon>Apatococcus</taxon>
    </lineage>
</organism>
<evidence type="ECO:0000313" key="1">
    <source>
        <dbReference type="EMBL" id="KAK9819039.1"/>
    </source>
</evidence>
<sequence length="188" mass="21376">MISAEHKCDGADTGSQAKQRKLSFQSRPVHKGSITILEAVIELPEYRPCWALWSIIRGVFAGMFSQQTIAEPLFQCDCSGFSNIYPISGDYHLDALHLLWALKADAMIYCASKAQTNFEIKEGYRAQAPGFLYPSDLEWQPHFERLKISAEAYRSRNPDCLPMVLHPIASWNQHQLVDLVQQQMTDNE</sequence>
<dbReference type="Proteomes" id="UP001438707">
    <property type="component" value="Unassembled WGS sequence"/>
</dbReference>
<gene>
    <name evidence="1" type="ORF">WJX74_009250</name>
</gene>